<proteinExistence type="predicted"/>
<name>A0ACA9MU56_9GLOM</name>
<dbReference type="Proteomes" id="UP000789366">
    <property type="component" value="Unassembled WGS sequence"/>
</dbReference>
<evidence type="ECO:0000313" key="2">
    <source>
        <dbReference type="Proteomes" id="UP000789366"/>
    </source>
</evidence>
<accession>A0ACA9MU56</accession>
<evidence type="ECO:0000313" key="1">
    <source>
        <dbReference type="EMBL" id="CAG8610161.1"/>
    </source>
</evidence>
<organism evidence="1 2">
    <name type="scientific">Cetraspora pellucida</name>
    <dbReference type="NCBI Taxonomy" id="1433469"/>
    <lineage>
        <taxon>Eukaryota</taxon>
        <taxon>Fungi</taxon>
        <taxon>Fungi incertae sedis</taxon>
        <taxon>Mucoromycota</taxon>
        <taxon>Glomeromycotina</taxon>
        <taxon>Glomeromycetes</taxon>
        <taxon>Diversisporales</taxon>
        <taxon>Gigasporaceae</taxon>
        <taxon>Cetraspora</taxon>
    </lineage>
</organism>
<reference evidence="1" key="1">
    <citation type="submission" date="2021-06" db="EMBL/GenBank/DDBJ databases">
        <authorList>
            <person name="Kallberg Y."/>
            <person name="Tangrot J."/>
            <person name="Rosling A."/>
        </authorList>
    </citation>
    <scope>NUCLEOTIDE SEQUENCE</scope>
    <source>
        <strain evidence="1">28 12/20/2015</strain>
    </source>
</reference>
<dbReference type="EMBL" id="CAJVPW010009896">
    <property type="protein sequence ID" value="CAG8610161.1"/>
    <property type="molecule type" value="Genomic_DNA"/>
</dbReference>
<gene>
    <name evidence="1" type="ORF">SPELUC_LOCUS7467</name>
</gene>
<keyword evidence="2" id="KW-1185">Reference proteome</keyword>
<protein>
    <submittedName>
        <fullName evidence="1">7872_t:CDS:1</fullName>
    </submittedName>
</protein>
<comment type="caution">
    <text evidence="1">The sequence shown here is derived from an EMBL/GenBank/DDBJ whole genome shotgun (WGS) entry which is preliminary data.</text>
</comment>
<sequence>MTHPTNKRKRLQKVTKDREAKKRCCDINIYEIINSLDKEELIKVQNYINSINLPNVNIYEILNPLDQDELIKIQNYIDLINHKRQSSIKKKLDALINKIKNLPDNQILSIEHLINTMTYSKGKTKIKKLETENKKLAKSLSTSNSELRSFYMKIVRAEEAKQKYISRIQSVAQKSKKITKSQFQIAAKRMIKENNHVYTAEFVKLATDISNIGTISLLATAECIKLIIAFFTGEMPDHSLSTKTLSQ</sequence>